<evidence type="ECO:0000256" key="1">
    <source>
        <dbReference type="SAM" id="MobiDB-lite"/>
    </source>
</evidence>
<evidence type="ECO:0000256" key="2">
    <source>
        <dbReference type="SAM" id="SignalP"/>
    </source>
</evidence>
<dbReference type="OrthoDB" id="5426294at2759"/>
<feature type="region of interest" description="Disordered" evidence="1">
    <location>
        <begin position="124"/>
        <end position="147"/>
    </location>
</feature>
<keyword evidence="2" id="KW-0732">Signal</keyword>
<evidence type="ECO:0000313" key="3">
    <source>
        <dbReference type="EMBL" id="KAG8630693.1"/>
    </source>
</evidence>
<protein>
    <submittedName>
        <fullName evidence="3">Uncharacterized protein</fullName>
    </submittedName>
</protein>
<proteinExistence type="predicted"/>
<accession>A0A8K0L9Q2</accession>
<keyword evidence="4" id="KW-1185">Reference proteome</keyword>
<feature type="chain" id="PRO_5035482319" evidence="2">
    <location>
        <begin position="19"/>
        <end position="217"/>
    </location>
</feature>
<organism evidence="3 4">
    <name type="scientific">Elsinoe batatas</name>
    <dbReference type="NCBI Taxonomy" id="2601811"/>
    <lineage>
        <taxon>Eukaryota</taxon>
        <taxon>Fungi</taxon>
        <taxon>Dikarya</taxon>
        <taxon>Ascomycota</taxon>
        <taxon>Pezizomycotina</taxon>
        <taxon>Dothideomycetes</taxon>
        <taxon>Dothideomycetidae</taxon>
        <taxon>Myriangiales</taxon>
        <taxon>Elsinoaceae</taxon>
        <taxon>Elsinoe</taxon>
    </lineage>
</organism>
<name>A0A8K0L9Q2_9PEZI</name>
<sequence>MKGFSTVTFFSTIVLATAQFHFNEKDSTFSCTQTSGLAAYCAGGDIIIRCSNGIGSAGNCNDNLAGEYPYGNNGLAGCYQTAPSTGDAACTKAGLVYPATGAGDSRNTDPYSIPGAKKVVAPQPVGTGVPLSTGTGSPNANNDQSPAYWSNSTTVTIKPVPAFTAGATIPVTTAPGAASTSTSTSRPQVYTGAAVPQTQPSTKPYWAFAIFAVVALL</sequence>
<gene>
    <name evidence="3" type="ORF">KVT40_002312</name>
</gene>
<feature type="signal peptide" evidence="2">
    <location>
        <begin position="1"/>
        <end position="18"/>
    </location>
</feature>
<feature type="compositionally biased region" description="Polar residues" evidence="1">
    <location>
        <begin position="130"/>
        <end position="147"/>
    </location>
</feature>
<evidence type="ECO:0000313" key="4">
    <source>
        <dbReference type="Proteomes" id="UP000809789"/>
    </source>
</evidence>
<dbReference type="EMBL" id="JAESVG020000002">
    <property type="protein sequence ID" value="KAG8630693.1"/>
    <property type="molecule type" value="Genomic_DNA"/>
</dbReference>
<reference evidence="3" key="1">
    <citation type="submission" date="2021-07" db="EMBL/GenBank/DDBJ databases">
        <title>Elsinoe batatas strain:CRI-CJ2 Genome sequencing and assembly.</title>
        <authorList>
            <person name="Huang L."/>
        </authorList>
    </citation>
    <scope>NUCLEOTIDE SEQUENCE</scope>
    <source>
        <strain evidence="3">CRI-CJ2</strain>
    </source>
</reference>
<comment type="caution">
    <text evidence="3">The sequence shown here is derived from an EMBL/GenBank/DDBJ whole genome shotgun (WGS) entry which is preliminary data.</text>
</comment>
<dbReference type="AlphaFoldDB" id="A0A8K0L9Q2"/>
<dbReference type="Proteomes" id="UP000809789">
    <property type="component" value="Unassembled WGS sequence"/>
</dbReference>